<protein>
    <submittedName>
        <fullName evidence="2">Phasin family protein</fullName>
    </submittedName>
</protein>
<evidence type="ECO:0000313" key="3">
    <source>
        <dbReference type="Proteomes" id="UP001206126"/>
    </source>
</evidence>
<organism evidence="2 3">
    <name type="scientific">Massilia agilis</name>
    <dbReference type="NCBI Taxonomy" id="1811226"/>
    <lineage>
        <taxon>Bacteria</taxon>
        <taxon>Pseudomonadati</taxon>
        <taxon>Pseudomonadota</taxon>
        <taxon>Betaproteobacteria</taxon>
        <taxon>Burkholderiales</taxon>
        <taxon>Oxalobacteraceae</taxon>
        <taxon>Telluria group</taxon>
        <taxon>Massilia</taxon>
    </lineage>
</organism>
<keyword evidence="3" id="KW-1185">Reference proteome</keyword>
<evidence type="ECO:0000259" key="1">
    <source>
        <dbReference type="Pfam" id="PF09361"/>
    </source>
</evidence>
<reference evidence="2 3" key="1">
    <citation type="submission" date="2022-08" db="EMBL/GenBank/DDBJ databases">
        <title>Reclassification of Massilia species as members of the genera Telluria, Duganella, Pseudoduganella, Mokoshia gen. nov. and Zemynaea gen. nov. using orthogonal and non-orthogonal genome-based approaches.</title>
        <authorList>
            <person name="Bowman J.P."/>
        </authorList>
    </citation>
    <scope>NUCLEOTIDE SEQUENCE [LARGE SCALE GENOMIC DNA]</scope>
    <source>
        <strain evidence="2 3">JCM 31605</strain>
    </source>
</reference>
<dbReference type="InterPro" id="IPR010127">
    <property type="entry name" value="Phasin_subfam-1"/>
</dbReference>
<sequence>MQPASLTNNPALRSQLETQVNFLTELSHRTYDSVRKVSELNMRFTQQFVEDTMNFGRELMNCSDPFQVTSTAINQLQPATEHLRSYQRQLMGVLSGAQADFSRTAETHIPEASRQASAMADEMVRNAAANAANAADVGAAHNPT</sequence>
<dbReference type="Proteomes" id="UP001206126">
    <property type="component" value="Unassembled WGS sequence"/>
</dbReference>
<dbReference type="RefSeq" id="WP_258822017.1">
    <property type="nucleotide sequence ID" value="NZ_JANUHB010000002.1"/>
</dbReference>
<proteinExistence type="predicted"/>
<feature type="domain" description="Phasin" evidence="1">
    <location>
        <begin position="14"/>
        <end position="108"/>
    </location>
</feature>
<dbReference type="EMBL" id="JANUHB010000002">
    <property type="protein sequence ID" value="MCS0808241.1"/>
    <property type="molecule type" value="Genomic_DNA"/>
</dbReference>
<dbReference type="NCBIfam" id="TIGR01841">
    <property type="entry name" value="phasin"/>
    <property type="match status" value="1"/>
</dbReference>
<comment type="caution">
    <text evidence="2">The sequence shown here is derived from an EMBL/GenBank/DDBJ whole genome shotgun (WGS) entry which is preliminary data.</text>
</comment>
<gene>
    <name evidence="2" type="ORF">NX774_09955</name>
</gene>
<dbReference type="InterPro" id="IPR018968">
    <property type="entry name" value="Phasin"/>
</dbReference>
<name>A0ABT2DAC3_9BURK</name>
<dbReference type="Pfam" id="PF09361">
    <property type="entry name" value="Phasin_2"/>
    <property type="match status" value="1"/>
</dbReference>
<evidence type="ECO:0000313" key="2">
    <source>
        <dbReference type="EMBL" id="MCS0808241.1"/>
    </source>
</evidence>
<accession>A0ABT2DAC3</accession>